<dbReference type="Gene3D" id="3.20.20.140">
    <property type="entry name" value="Metal-dependent hydrolases"/>
    <property type="match status" value="1"/>
</dbReference>
<dbReference type="RefSeq" id="WP_394830468.1">
    <property type="nucleotide sequence ID" value="NZ_CP089929.1"/>
</dbReference>
<dbReference type="InterPro" id="IPR032465">
    <property type="entry name" value="ACMSD"/>
</dbReference>
<organism evidence="4 5">
    <name type="scientific">Pendulispora rubella</name>
    <dbReference type="NCBI Taxonomy" id="2741070"/>
    <lineage>
        <taxon>Bacteria</taxon>
        <taxon>Pseudomonadati</taxon>
        <taxon>Myxococcota</taxon>
        <taxon>Myxococcia</taxon>
        <taxon>Myxococcales</taxon>
        <taxon>Sorangiineae</taxon>
        <taxon>Pendulisporaceae</taxon>
        <taxon>Pendulispora</taxon>
    </lineage>
</organism>
<dbReference type="EMBL" id="CP089983">
    <property type="protein sequence ID" value="WXB00866.1"/>
    <property type="molecule type" value="Genomic_DNA"/>
</dbReference>
<protein>
    <submittedName>
        <fullName evidence="4">Amidohydrolase</fullName>
    </submittedName>
</protein>
<dbReference type="PANTHER" id="PTHR21240">
    <property type="entry name" value="2-AMINO-3-CARBOXYLMUCONATE-6-SEMIALDEHYDE DECARBOXYLASE"/>
    <property type="match status" value="1"/>
</dbReference>
<dbReference type="InterPro" id="IPR032466">
    <property type="entry name" value="Metal_Hydrolase"/>
</dbReference>
<feature type="region of interest" description="Disordered" evidence="2">
    <location>
        <begin position="17"/>
        <end position="42"/>
    </location>
</feature>
<evidence type="ECO:0000313" key="5">
    <source>
        <dbReference type="Proteomes" id="UP001374803"/>
    </source>
</evidence>
<accession>A0ABZ2KV33</accession>
<dbReference type="PANTHER" id="PTHR21240:SF28">
    <property type="entry name" value="ISO-OROTATE DECARBOXYLASE (EUROFUNG)"/>
    <property type="match status" value="1"/>
</dbReference>
<dbReference type="SUPFAM" id="SSF51556">
    <property type="entry name" value="Metallo-dependent hydrolases"/>
    <property type="match status" value="1"/>
</dbReference>
<evidence type="ECO:0000313" key="4">
    <source>
        <dbReference type="EMBL" id="WXB00866.1"/>
    </source>
</evidence>
<keyword evidence="5" id="KW-1185">Reference proteome</keyword>
<proteinExistence type="predicted"/>
<evidence type="ECO:0000259" key="3">
    <source>
        <dbReference type="Pfam" id="PF04909"/>
    </source>
</evidence>
<sequence>MMAGATMAAAGTALGSTVGCNDDDVDPNPPPPEPTKGKRIDTHHHALPPEMKQWMKDNHKLPPQATEPWMTWDEAAALGVMDRLGIQAGVTSMPAPSEIFFDANAADHGLAMAREGVRILNDSLASMARRHPTRWGFFAYLPLAHVDFALEELARAADLGADGFQLMNHFGHRYLGDPTFEPIFAALNARRAVVMTHPDALPGDSKISPDIEVSLADFMLDTTRGALGMMVSGTLDRHPDLSIILPHGGGFLPYIVDRTSHGYRIGEGIDPEKVRTYLRRFYFDTAGPMSSHMTPTLLASADPSHILFGTDYHQVVEEVVQDDLARFLADPGLDAAARAAIEQRNALRLFPNLARKIGV</sequence>
<gene>
    <name evidence="4" type="ORF">LVJ94_28585</name>
</gene>
<evidence type="ECO:0000256" key="1">
    <source>
        <dbReference type="ARBA" id="ARBA00023239"/>
    </source>
</evidence>
<keyword evidence="1" id="KW-0456">Lyase</keyword>
<dbReference type="InterPro" id="IPR006680">
    <property type="entry name" value="Amidohydro-rel"/>
</dbReference>
<reference evidence="4" key="1">
    <citation type="submission" date="2021-12" db="EMBL/GenBank/DDBJ databases">
        <title>Discovery of the Pendulisporaceae a myxobacterial family with distinct sporulation behavior and unique specialized metabolism.</title>
        <authorList>
            <person name="Garcia R."/>
            <person name="Popoff A."/>
            <person name="Bader C.D."/>
            <person name="Loehr J."/>
            <person name="Walesch S."/>
            <person name="Walt C."/>
            <person name="Boldt J."/>
            <person name="Bunk B."/>
            <person name="Haeckl F.J.F.P.J."/>
            <person name="Gunesch A.P."/>
            <person name="Birkelbach J."/>
            <person name="Nuebel U."/>
            <person name="Pietschmann T."/>
            <person name="Bach T."/>
            <person name="Mueller R."/>
        </authorList>
    </citation>
    <scope>NUCLEOTIDE SEQUENCE</scope>
    <source>
        <strain evidence="4">MSr11367</strain>
    </source>
</reference>
<feature type="domain" description="Amidohydrolase-related" evidence="3">
    <location>
        <begin position="40"/>
        <end position="351"/>
    </location>
</feature>
<dbReference type="CDD" id="cd01292">
    <property type="entry name" value="metallo-dependent_hydrolases"/>
    <property type="match status" value="1"/>
</dbReference>
<dbReference type="Proteomes" id="UP001374803">
    <property type="component" value="Chromosome"/>
</dbReference>
<name>A0ABZ2KV33_9BACT</name>
<evidence type="ECO:0000256" key="2">
    <source>
        <dbReference type="SAM" id="MobiDB-lite"/>
    </source>
</evidence>
<dbReference type="Pfam" id="PF04909">
    <property type="entry name" value="Amidohydro_2"/>
    <property type="match status" value="1"/>
</dbReference>